<dbReference type="InterPro" id="IPR011050">
    <property type="entry name" value="Pectin_lyase_fold/virulence"/>
</dbReference>
<dbReference type="AlphaFoldDB" id="A0A0E9N448"/>
<dbReference type="InterPro" id="IPR001944">
    <property type="entry name" value="Glycoside_Hdrlase_35"/>
</dbReference>
<proteinExistence type="inferred from homology"/>
<dbReference type="SMART" id="SM00710">
    <property type="entry name" value="PbH1"/>
    <property type="match status" value="5"/>
</dbReference>
<dbReference type="GO" id="GO:0004565">
    <property type="term" value="F:beta-galactosidase activity"/>
    <property type="evidence" value="ECO:0007669"/>
    <property type="project" value="UniProtKB-EC"/>
</dbReference>
<dbReference type="InterPro" id="IPR017853">
    <property type="entry name" value="GH"/>
</dbReference>
<comment type="caution">
    <text evidence="8">The sequence shown here is derived from an EMBL/GenBank/DDBJ whole genome shotgun (WGS) entry which is preliminary data.</text>
</comment>
<sequence>MTGKDPSGQTLSVNSSYFERDGKPWMPLMGELHYNRVLPAFWNSEIAKMKSGGLSVVATYVFWNEHEQHPGTWDWRGNRDLRQFLETCQSNGMYVWLRIGPWSHGEQLHGGFPEWIEQMKGKRTNDPAYLEAASKLFKQIGSVTAGMYFKDGGPVIGIQLENEYASGKQGHISTLKKMAQAAGIEPVYWSVTANTVFDDEAMEVIPLQGAYPYRGWEAGGGKATKDFLYGNDQWIMDDALGKVFYDVHKFPKGMCEQGCGSQMTFANRFVVDPHIVEAHLQNQVGRGMNLVGYYMFHGGTQTPGLKEPGLPESYDFQAPIGEYNELRPSYRYLRILHQFINDFGSDLAQMQVVEPEYPVKDPLDTIQLRYCTRVKDNSGFVFLNNAQVRVDMPDKKVHLQVKLPGETIDFPSFWLKGKTSPVLPFNLSVNGVRIKYVTAQLMCRVANGSDTLLFFQRLPGTEPIAAFDAATLKSIDQPAKFFKQKNGVTAISVGQRKSISVTAGNGSRVIMIFLSRQEAENAVKIQAGEKEAMIISTADVNFDDGQIRLSQLGKPSFQFTIYPSGIKYFSPTAITSKGTISDVVVIKGEAVKLPVQLKESPSGMMELIVPENIPAALEDVKVNIDYLGGAAKLLNDKGVVVGDHLFNGTTWVVGINKFLGKGNLRIATEPWNDNITGVAPAIVQRVKAAKPGVVKVTIVPEYKVQVDIIPDSLPAAVSAASFGAIPNDDFNDRSGLQNAVDYCRKNRIRRLLIPPGTYKISDGRAIQLMQDVMSHKMGRNSQDIIYTPYYDYVRGIRFDRINDLEVIADGAVFMVEGWMEPVSLENCKGVTIRGLTIDYATPPHSEGLVTGATEMYFDIRFNDAFFVKDSLVMNRIMFWDKTRNRLAGETIYFPDSSRMIGTDLLRVWAKHPPGITGMMALVNHTFHFRPAVLLLESSATTLDRVTIHAQPGMGIVGHRCTGILLNGLRIVPRPGKFQSTNTDATHFTACKGTIRMDGCMFEGHGDDATNVHGYYQVVTKKLDSNLYRIQMEKAWGTHSMTLDYPDTGDTLELVSKNNLKTTEKYIVRQVDTSRVQWHADIRLDRPLPDDHQNYFLIDVTRLPRLEFVNSTVNSHLARAVLVKTRNVLIENCTFRESTGTAIHIGAEGDWREGPGSSNIIIRNNRIFRCGTGDGTNDQATAIAINVKASDISVPGVHQQIRIENNLIEGEQSQYGISVSGAKNVMICNNTFYGCIHPLQVKYSSGVTFLNNKEGGTLSKIIPDKKYD</sequence>
<dbReference type="PANTHER" id="PTHR23421">
    <property type="entry name" value="BETA-GALACTOSIDASE RELATED"/>
    <property type="match status" value="1"/>
</dbReference>
<dbReference type="Pfam" id="PF13229">
    <property type="entry name" value="Beta_helix"/>
    <property type="match status" value="1"/>
</dbReference>
<evidence type="ECO:0000256" key="4">
    <source>
        <dbReference type="RuleBase" id="RU000675"/>
    </source>
</evidence>
<dbReference type="PRINTS" id="PR00742">
    <property type="entry name" value="GLHYDRLASE35"/>
</dbReference>
<dbReference type="Proteomes" id="UP000033121">
    <property type="component" value="Unassembled WGS sequence"/>
</dbReference>
<dbReference type="SUPFAM" id="SSF51126">
    <property type="entry name" value="Pectin lyase-like"/>
    <property type="match status" value="1"/>
</dbReference>
<keyword evidence="3 4" id="KW-0326">Glycosidase</keyword>
<dbReference type="STRING" id="1220578.FPE01S_03_06010"/>
<dbReference type="InterPro" id="IPR031330">
    <property type="entry name" value="Gly_Hdrlase_35_cat"/>
</dbReference>
<gene>
    <name evidence="8" type="ORF">FPE01S_03_06010</name>
</gene>
<dbReference type="GO" id="GO:0005975">
    <property type="term" value="P:carbohydrate metabolic process"/>
    <property type="evidence" value="ECO:0007669"/>
    <property type="project" value="InterPro"/>
</dbReference>
<feature type="domain" description="Right handed beta helix" evidence="7">
    <location>
        <begin position="1106"/>
        <end position="1252"/>
    </location>
</feature>
<comment type="similarity">
    <text evidence="1 5">Belongs to the glycosyl hydrolase 35 family.</text>
</comment>
<dbReference type="SUPFAM" id="SSF51445">
    <property type="entry name" value="(Trans)glycosidases"/>
    <property type="match status" value="1"/>
</dbReference>
<dbReference type="Pfam" id="PF01301">
    <property type="entry name" value="Glyco_hydro_35"/>
    <property type="match status" value="1"/>
</dbReference>
<name>A0A0E9N448_9BACT</name>
<keyword evidence="9" id="KW-1185">Reference proteome</keyword>
<organism evidence="8 9">
    <name type="scientific">Flavihumibacter petaseus NBRC 106054</name>
    <dbReference type="NCBI Taxonomy" id="1220578"/>
    <lineage>
        <taxon>Bacteria</taxon>
        <taxon>Pseudomonadati</taxon>
        <taxon>Bacteroidota</taxon>
        <taxon>Chitinophagia</taxon>
        <taxon>Chitinophagales</taxon>
        <taxon>Chitinophagaceae</taxon>
        <taxon>Flavihumibacter</taxon>
    </lineage>
</organism>
<dbReference type="InterPro" id="IPR039448">
    <property type="entry name" value="Beta_helix"/>
</dbReference>
<dbReference type="InterPro" id="IPR006626">
    <property type="entry name" value="PbH1"/>
</dbReference>
<protein>
    <recommendedName>
        <fullName evidence="4">Beta-galactosidase</fullName>
        <ecNumber evidence="4">3.2.1.23</ecNumber>
    </recommendedName>
</protein>
<dbReference type="InterPro" id="IPR037110">
    <property type="entry name" value="Betagal_dom2_sf"/>
</dbReference>
<reference evidence="8 9" key="1">
    <citation type="submission" date="2015-04" db="EMBL/GenBank/DDBJ databases">
        <title>Whole genome shotgun sequence of Flavihumibacter petaseus NBRC 106054.</title>
        <authorList>
            <person name="Miyazawa S."/>
            <person name="Hosoyama A."/>
            <person name="Hashimoto M."/>
            <person name="Noguchi M."/>
            <person name="Tsuchikane K."/>
            <person name="Ohji S."/>
            <person name="Yamazoe A."/>
            <person name="Ichikawa N."/>
            <person name="Kimura A."/>
            <person name="Fujita N."/>
        </authorList>
    </citation>
    <scope>NUCLEOTIDE SEQUENCE [LARGE SCALE GENOMIC DNA]</scope>
    <source>
        <strain evidence="8 9">NBRC 106054</strain>
    </source>
</reference>
<evidence type="ECO:0000259" key="7">
    <source>
        <dbReference type="Pfam" id="PF13229"/>
    </source>
</evidence>
<evidence type="ECO:0000256" key="1">
    <source>
        <dbReference type="ARBA" id="ARBA00009809"/>
    </source>
</evidence>
<evidence type="ECO:0000256" key="2">
    <source>
        <dbReference type="ARBA" id="ARBA00022801"/>
    </source>
</evidence>
<dbReference type="EC" id="3.2.1.23" evidence="4"/>
<dbReference type="InterPro" id="IPR019801">
    <property type="entry name" value="Glyco_hydro_35_CS"/>
</dbReference>
<keyword evidence="2 4" id="KW-0378">Hydrolase</keyword>
<dbReference type="Gene3D" id="2.160.20.10">
    <property type="entry name" value="Single-stranded right-handed beta-helix, Pectin lyase-like"/>
    <property type="match status" value="2"/>
</dbReference>
<evidence type="ECO:0000256" key="3">
    <source>
        <dbReference type="ARBA" id="ARBA00023295"/>
    </source>
</evidence>
<comment type="catalytic activity">
    <reaction evidence="4">
        <text>Hydrolysis of terminal non-reducing beta-D-galactose residues in beta-D-galactosides.</text>
        <dbReference type="EC" id="3.2.1.23"/>
    </reaction>
</comment>
<feature type="domain" description="Glycoside hydrolase 35 catalytic" evidence="6">
    <location>
        <begin position="20"/>
        <end position="338"/>
    </location>
</feature>
<dbReference type="Gene3D" id="3.20.20.80">
    <property type="entry name" value="Glycosidases"/>
    <property type="match status" value="1"/>
</dbReference>
<accession>A0A0E9N448</accession>
<evidence type="ECO:0000313" key="9">
    <source>
        <dbReference type="Proteomes" id="UP000033121"/>
    </source>
</evidence>
<dbReference type="InterPro" id="IPR012334">
    <property type="entry name" value="Pectin_lyas_fold"/>
</dbReference>
<evidence type="ECO:0000256" key="5">
    <source>
        <dbReference type="RuleBase" id="RU003679"/>
    </source>
</evidence>
<dbReference type="Gene3D" id="2.102.20.10">
    <property type="entry name" value="Beta-galactosidase, domain 2"/>
    <property type="match status" value="1"/>
</dbReference>
<dbReference type="PROSITE" id="PS01182">
    <property type="entry name" value="GLYCOSYL_HYDROL_F35"/>
    <property type="match status" value="1"/>
</dbReference>
<dbReference type="EMBL" id="BBWV01000003">
    <property type="protein sequence ID" value="GAO44563.1"/>
    <property type="molecule type" value="Genomic_DNA"/>
</dbReference>
<evidence type="ECO:0000313" key="8">
    <source>
        <dbReference type="EMBL" id="GAO44563.1"/>
    </source>
</evidence>
<evidence type="ECO:0000259" key="6">
    <source>
        <dbReference type="Pfam" id="PF01301"/>
    </source>
</evidence>